<comment type="similarity">
    <text evidence="1">Belongs to the TTI2 family.</text>
</comment>
<dbReference type="InterPro" id="IPR018870">
    <property type="entry name" value="Tti2"/>
</dbReference>
<dbReference type="GO" id="GO:0005829">
    <property type="term" value="C:cytosol"/>
    <property type="evidence" value="ECO:0007669"/>
    <property type="project" value="TreeGrafter"/>
</dbReference>
<dbReference type="OrthoDB" id="2119192at2759"/>
<dbReference type="Proteomes" id="UP000193642">
    <property type="component" value="Unassembled WGS sequence"/>
</dbReference>
<sequence>SNKEPFLIGSAVSTGTFATEPELVSLFDALVPLSSFNCLKRCDSVAEDLRCVAFLECILSILLKLCACLKARESNLKEKAQALALFVSITQHYSTIQTNLDASDLSSSFNSSIVQLTSFLNIPLIYASDLETLTDSQAWTQIKSFEATSPLLFQIIINFLRNVGLLITQCLAFLPCSASHPKWITTESQNNAQTMLSILSQQSLLQIHAARILSTQVKPYFANSSNNTKQTLGKAPKPKHIAGQVFETQPWKSDFPECVLIFESLIARISSIPPSLQNLIIPTILTLIDDYEPTLPPVCLTYHSTPPVLSAAFLATPPLLKTLYPTKSSLQTLHTSATLLFREGILRGLPLTIGGTLAPLRTILSAIPEFMPLLGAHTVLQHLAPLTTTCVKYLKYTRVTLTRKSCGAGLLAVIRGGGWPRIGVYHDVVVKAVAGCWMEVIREEEVEKRDTRRAGMRREELKGLLQEVVKVLDGVCGDVVKVDFEVLVKLDKELFGPLIPESAMPQSA</sequence>
<evidence type="ECO:0000256" key="1">
    <source>
        <dbReference type="ARBA" id="ARBA00034736"/>
    </source>
</evidence>
<name>A0A1Y2CXB9_9FUNG</name>
<dbReference type="GO" id="GO:0005634">
    <property type="term" value="C:nucleus"/>
    <property type="evidence" value="ECO:0007669"/>
    <property type="project" value="TreeGrafter"/>
</dbReference>
<keyword evidence="3" id="KW-1185">Reference proteome</keyword>
<dbReference type="EMBL" id="MCGO01000005">
    <property type="protein sequence ID" value="ORY51671.1"/>
    <property type="molecule type" value="Genomic_DNA"/>
</dbReference>
<proteinExistence type="inferred from homology"/>
<dbReference type="GO" id="GO:0110078">
    <property type="term" value="C:TTT Hsp90 cochaperone complex"/>
    <property type="evidence" value="ECO:0007669"/>
    <property type="project" value="InterPro"/>
</dbReference>
<dbReference type="PANTHER" id="PTHR32226">
    <property type="entry name" value="TELO2-INTERACTING PROTEIN 2"/>
    <property type="match status" value="1"/>
</dbReference>
<evidence type="ECO:0000313" key="3">
    <source>
        <dbReference type="Proteomes" id="UP000193642"/>
    </source>
</evidence>
<evidence type="ECO:0008006" key="4">
    <source>
        <dbReference type="Google" id="ProtNLM"/>
    </source>
</evidence>
<dbReference type="Pfam" id="PF10521">
    <property type="entry name" value="Tti2"/>
    <property type="match status" value="1"/>
</dbReference>
<comment type="caution">
    <text evidence="2">The sequence shown here is derived from an EMBL/GenBank/DDBJ whole genome shotgun (WGS) entry which is preliminary data.</text>
</comment>
<gene>
    <name evidence="2" type="ORF">BCR33DRAFT_712682</name>
</gene>
<organism evidence="2 3">
    <name type="scientific">Rhizoclosmatium globosum</name>
    <dbReference type="NCBI Taxonomy" id="329046"/>
    <lineage>
        <taxon>Eukaryota</taxon>
        <taxon>Fungi</taxon>
        <taxon>Fungi incertae sedis</taxon>
        <taxon>Chytridiomycota</taxon>
        <taxon>Chytridiomycota incertae sedis</taxon>
        <taxon>Chytridiomycetes</taxon>
        <taxon>Chytridiales</taxon>
        <taxon>Chytriomycetaceae</taxon>
        <taxon>Rhizoclosmatium</taxon>
    </lineage>
</organism>
<dbReference type="STRING" id="329046.A0A1Y2CXB9"/>
<evidence type="ECO:0000313" key="2">
    <source>
        <dbReference type="EMBL" id="ORY51671.1"/>
    </source>
</evidence>
<dbReference type="AlphaFoldDB" id="A0A1Y2CXB9"/>
<accession>A0A1Y2CXB9</accession>
<dbReference type="PANTHER" id="PTHR32226:SF2">
    <property type="entry name" value="TELO2-INTERACTING PROTEIN 2"/>
    <property type="match status" value="1"/>
</dbReference>
<protein>
    <recommendedName>
        <fullName evidence="4">Pre-rRNA-processing protein RIX1</fullName>
    </recommendedName>
</protein>
<feature type="non-terminal residue" evidence="2">
    <location>
        <position position="1"/>
    </location>
</feature>
<reference evidence="2 3" key="1">
    <citation type="submission" date="2016-07" db="EMBL/GenBank/DDBJ databases">
        <title>Pervasive Adenine N6-methylation of Active Genes in Fungi.</title>
        <authorList>
            <consortium name="DOE Joint Genome Institute"/>
            <person name="Mondo S.J."/>
            <person name="Dannebaum R.O."/>
            <person name="Kuo R.C."/>
            <person name="Labutti K."/>
            <person name="Haridas S."/>
            <person name="Kuo A."/>
            <person name="Salamov A."/>
            <person name="Ahrendt S.R."/>
            <person name="Lipzen A."/>
            <person name="Sullivan W."/>
            <person name="Andreopoulos W.B."/>
            <person name="Clum A."/>
            <person name="Lindquist E."/>
            <person name="Daum C."/>
            <person name="Ramamoorthy G.K."/>
            <person name="Gryganskyi A."/>
            <person name="Culley D."/>
            <person name="Magnuson J.K."/>
            <person name="James T.Y."/>
            <person name="O'Malley M.A."/>
            <person name="Stajich J.E."/>
            <person name="Spatafora J.W."/>
            <person name="Visel A."/>
            <person name="Grigoriev I.V."/>
        </authorList>
    </citation>
    <scope>NUCLEOTIDE SEQUENCE [LARGE SCALE GENOMIC DNA]</scope>
    <source>
        <strain evidence="2 3">JEL800</strain>
    </source>
</reference>